<sequence length="338" mass="39658">MLFDLDDRFDDQSRRRDILRMHDNMIYGNMTALDLAISMDIAMRDTPEQLHGDGRAACGQLQRRALRAISEENVRKARVEALRQELAVLESDLASTTVTTQDAIEQLAKAKCLELSNCIVRKLPREVRDMIYQYISTRDSESIEREHFRTTLDPLTRLYSYDFERWKKQHFPEHYWNPEYVSKPLYAELVENYYRTSTFVFSDDAGVMKRFLTTDEMRLGLLPRNLVAKVEIELKAISHDRGSFRAYMFGVPKSPERMREALDGLFELKAGARVLIKFITEAKTEEEREEHCRGAMETLFDPKQREKMAMYKIKFVVDGGRSWDLGEVMRQEWMDIHG</sequence>
<dbReference type="EMBL" id="CP089278">
    <property type="protein sequence ID" value="USP79571.1"/>
    <property type="molecule type" value="Genomic_DNA"/>
</dbReference>
<organism evidence="1 2">
    <name type="scientific">Curvularia clavata</name>
    <dbReference type="NCBI Taxonomy" id="95742"/>
    <lineage>
        <taxon>Eukaryota</taxon>
        <taxon>Fungi</taxon>
        <taxon>Dikarya</taxon>
        <taxon>Ascomycota</taxon>
        <taxon>Pezizomycotina</taxon>
        <taxon>Dothideomycetes</taxon>
        <taxon>Pleosporomycetidae</taxon>
        <taxon>Pleosporales</taxon>
        <taxon>Pleosporineae</taxon>
        <taxon>Pleosporaceae</taxon>
        <taxon>Curvularia</taxon>
    </lineage>
</organism>
<evidence type="ECO:0000313" key="1">
    <source>
        <dbReference type="EMBL" id="USP79571.1"/>
    </source>
</evidence>
<dbReference type="AlphaFoldDB" id="A0A9Q8ZAI7"/>
<proteinExistence type="predicted"/>
<evidence type="ECO:0000313" key="2">
    <source>
        <dbReference type="Proteomes" id="UP001056012"/>
    </source>
</evidence>
<dbReference type="Proteomes" id="UP001056012">
    <property type="component" value="Chromosome 5"/>
</dbReference>
<accession>A0A9Q8ZAI7</accession>
<gene>
    <name evidence="1" type="ORF">yc1106_06845</name>
</gene>
<reference evidence="1" key="1">
    <citation type="submission" date="2021-12" db="EMBL/GenBank/DDBJ databases">
        <title>Curvularia clavata genome.</title>
        <authorList>
            <person name="Cao Y."/>
        </authorList>
    </citation>
    <scope>NUCLEOTIDE SEQUENCE</scope>
    <source>
        <strain evidence="1">Yc1106</strain>
    </source>
</reference>
<dbReference type="VEuPathDB" id="FungiDB:yc1106_06845"/>
<name>A0A9Q8ZAI7_CURCL</name>
<protein>
    <submittedName>
        <fullName evidence="1">Uncharacterized protein</fullName>
    </submittedName>
</protein>
<dbReference type="OrthoDB" id="3795413at2759"/>
<keyword evidence="2" id="KW-1185">Reference proteome</keyword>